<feature type="compositionally biased region" description="Polar residues" evidence="1">
    <location>
        <begin position="177"/>
        <end position="192"/>
    </location>
</feature>
<dbReference type="RefSeq" id="XP_002430971.1">
    <property type="nucleotide sequence ID" value="XM_002430926.1"/>
</dbReference>
<feature type="region of interest" description="Disordered" evidence="1">
    <location>
        <begin position="164"/>
        <end position="200"/>
    </location>
</feature>
<dbReference type="AlphaFoldDB" id="E0VXX7"/>
<feature type="compositionally biased region" description="Low complexity" evidence="1">
    <location>
        <begin position="42"/>
        <end position="54"/>
    </location>
</feature>
<accession>E0VXX7</accession>
<feature type="signal peptide" evidence="2">
    <location>
        <begin position="1"/>
        <end position="25"/>
    </location>
</feature>
<dbReference type="CTD" id="8232953"/>
<dbReference type="HOGENOM" id="CLU_904012_0_0_1"/>
<dbReference type="InParanoid" id="E0VXX7"/>
<dbReference type="GeneID" id="8232953"/>
<dbReference type="EnsemblMetazoa" id="PHUM506470-RA">
    <property type="protein sequence ID" value="PHUM506470-PA"/>
    <property type="gene ID" value="PHUM506470"/>
</dbReference>
<feature type="compositionally biased region" description="Polar residues" evidence="1">
    <location>
        <begin position="260"/>
        <end position="269"/>
    </location>
</feature>
<dbReference type="EMBL" id="AAZO01006159">
    <property type="status" value="NOT_ANNOTATED_CDS"/>
    <property type="molecule type" value="Genomic_DNA"/>
</dbReference>
<dbReference type="VEuPathDB" id="VectorBase:PHUM506470"/>
<keyword evidence="2" id="KW-0732">Signal</keyword>
<organism>
    <name type="scientific">Pediculus humanus subsp. corporis</name>
    <name type="common">Body louse</name>
    <dbReference type="NCBI Taxonomy" id="121224"/>
    <lineage>
        <taxon>Eukaryota</taxon>
        <taxon>Metazoa</taxon>
        <taxon>Ecdysozoa</taxon>
        <taxon>Arthropoda</taxon>
        <taxon>Hexapoda</taxon>
        <taxon>Insecta</taxon>
        <taxon>Pterygota</taxon>
        <taxon>Neoptera</taxon>
        <taxon>Paraneoptera</taxon>
        <taxon>Psocodea</taxon>
        <taxon>Troctomorpha</taxon>
        <taxon>Phthiraptera</taxon>
        <taxon>Anoplura</taxon>
        <taxon>Pediculidae</taxon>
        <taxon>Pediculus</taxon>
    </lineage>
</organism>
<dbReference type="Proteomes" id="UP000009046">
    <property type="component" value="Unassembled WGS sequence"/>
</dbReference>
<feature type="region of interest" description="Disordered" evidence="1">
    <location>
        <begin position="125"/>
        <end position="152"/>
    </location>
</feature>
<protein>
    <submittedName>
        <fullName evidence="3 4">Uncharacterized protein</fullName>
    </submittedName>
</protein>
<evidence type="ECO:0000256" key="2">
    <source>
        <dbReference type="SAM" id="SignalP"/>
    </source>
</evidence>
<reference evidence="4" key="3">
    <citation type="submission" date="2020-05" db="UniProtKB">
        <authorList>
            <consortium name="EnsemblMetazoa"/>
        </authorList>
    </citation>
    <scope>IDENTIFICATION</scope>
    <source>
        <strain evidence="4">USDA</strain>
    </source>
</reference>
<evidence type="ECO:0000256" key="1">
    <source>
        <dbReference type="SAM" id="MobiDB-lite"/>
    </source>
</evidence>
<reference evidence="3" key="2">
    <citation type="submission" date="2007-04" db="EMBL/GenBank/DDBJ databases">
        <title>The genome of the human body louse.</title>
        <authorList>
            <consortium name="The Human Body Louse Genome Consortium"/>
            <person name="Kirkness E."/>
            <person name="Walenz B."/>
            <person name="Hass B."/>
            <person name="Bruggner R."/>
            <person name="Strausberg R."/>
        </authorList>
    </citation>
    <scope>NUCLEOTIDE SEQUENCE</scope>
    <source>
        <strain evidence="3">USDA</strain>
    </source>
</reference>
<feature type="region of interest" description="Disordered" evidence="1">
    <location>
        <begin position="247"/>
        <end position="277"/>
    </location>
</feature>
<name>E0VXX7_PEDHC</name>
<dbReference type="EMBL" id="DS235842">
    <property type="protein sequence ID" value="EEB18233.1"/>
    <property type="molecule type" value="Genomic_DNA"/>
</dbReference>
<feature type="compositionally biased region" description="Basic and acidic residues" evidence="1">
    <location>
        <begin position="127"/>
        <end position="151"/>
    </location>
</feature>
<evidence type="ECO:0000313" key="5">
    <source>
        <dbReference type="Proteomes" id="UP000009046"/>
    </source>
</evidence>
<reference evidence="3" key="1">
    <citation type="submission" date="2007-04" db="EMBL/GenBank/DDBJ databases">
        <title>Annotation of Pediculus humanus corporis strain USDA.</title>
        <authorList>
            <person name="Kirkness E."/>
            <person name="Hannick L."/>
            <person name="Hass B."/>
            <person name="Bruggner R."/>
            <person name="Lawson D."/>
            <person name="Bidwell S."/>
            <person name="Joardar V."/>
            <person name="Caler E."/>
            <person name="Walenz B."/>
            <person name="Inman J."/>
            <person name="Schobel S."/>
            <person name="Galinsky K."/>
            <person name="Amedeo P."/>
            <person name="Strausberg R."/>
        </authorList>
    </citation>
    <scope>NUCLEOTIDE SEQUENCE</scope>
    <source>
        <strain evidence="3">USDA</strain>
    </source>
</reference>
<dbReference type="KEGG" id="phu:Phum_PHUM506470"/>
<feature type="chain" id="PRO_5014570252" evidence="2">
    <location>
        <begin position="26"/>
        <end position="308"/>
    </location>
</feature>
<evidence type="ECO:0000313" key="3">
    <source>
        <dbReference type="EMBL" id="EEB18233.1"/>
    </source>
</evidence>
<evidence type="ECO:0000313" key="4">
    <source>
        <dbReference type="EnsemblMetazoa" id="PHUM506470-PA"/>
    </source>
</evidence>
<proteinExistence type="predicted"/>
<keyword evidence="5" id="KW-1185">Reference proteome</keyword>
<feature type="region of interest" description="Disordered" evidence="1">
    <location>
        <begin position="42"/>
        <end position="62"/>
    </location>
</feature>
<gene>
    <name evidence="4" type="primary">8232953</name>
    <name evidence="3" type="ORF">Phum_PHUM506470</name>
</gene>
<sequence length="308" mass="35314">MNFNQILSVALFAIVIQESFKSAVSIETITKYSKVFDDYYNDSNSSNDSTNNDKTNTEKTTTERNFNYTILPLNDTTEEYEYDDFDDLQEEQSPPSPMVDILKYFGGLVSLVSLINDFNGGGLVGEEQSKHEKHVRDVQESNPEEKKEDKVQATGKQFYESQDRFDFPQKKFKKPSSTKINTGNQQQYQTLENYPPYNPLTANAAETYNGDDKKTSYDVYNTGQQYESLNNDGGNSWDEVHPVYQPWMSKPQENNDDGLPSSNSYQWQQDDLKLGSDGTPETLVHSASLQRLFHNIHRSSRIEIRCKT</sequence>